<dbReference type="Proteomes" id="UP001595947">
    <property type="component" value="Unassembled WGS sequence"/>
</dbReference>
<comment type="caution">
    <text evidence="1">The sequence shown here is derived from an EMBL/GenBank/DDBJ whole genome shotgun (WGS) entry which is preliminary data.</text>
</comment>
<organism evidence="1 2">
    <name type="scientific">Actinomycetospora atypica</name>
    <dbReference type="NCBI Taxonomy" id="1290095"/>
    <lineage>
        <taxon>Bacteria</taxon>
        <taxon>Bacillati</taxon>
        <taxon>Actinomycetota</taxon>
        <taxon>Actinomycetes</taxon>
        <taxon>Pseudonocardiales</taxon>
        <taxon>Pseudonocardiaceae</taxon>
        <taxon>Actinomycetospora</taxon>
    </lineage>
</organism>
<dbReference type="RefSeq" id="WP_378036076.1">
    <property type="nucleotide sequence ID" value="NZ_JBHSIV010000009.1"/>
</dbReference>
<proteinExistence type="predicted"/>
<evidence type="ECO:0000313" key="2">
    <source>
        <dbReference type="Proteomes" id="UP001595947"/>
    </source>
</evidence>
<protein>
    <submittedName>
        <fullName evidence="1">Uncharacterized protein</fullName>
    </submittedName>
</protein>
<name>A0ABV9YQ75_9PSEU</name>
<dbReference type="EMBL" id="JBHSIV010000009">
    <property type="protein sequence ID" value="MFC5062726.1"/>
    <property type="molecule type" value="Genomic_DNA"/>
</dbReference>
<keyword evidence="2" id="KW-1185">Reference proteome</keyword>
<accession>A0ABV9YQ75</accession>
<gene>
    <name evidence="1" type="ORF">ACFPBZ_10960</name>
</gene>
<evidence type="ECO:0000313" key="1">
    <source>
        <dbReference type="EMBL" id="MFC5062726.1"/>
    </source>
</evidence>
<sequence>MGVQTRVTEQGVLFRFTGSDRFFACRGGVFLPIDRVLGARTLERRDAVLASPRVHLPGISVPGLLRAGAYGVGERRQLWMVRTATTLLAIYLRGVPFHRVVVEVDDPAGLSRIINDALPPRGLPPGSRRP</sequence>
<reference evidence="2" key="1">
    <citation type="journal article" date="2019" name="Int. J. Syst. Evol. Microbiol.">
        <title>The Global Catalogue of Microorganisms (GCM) 10K type strain sequencing project: providing services to taxonomists for standard genome sequencing and annotation.</title>
        <authorList>
            <consortium name="The Broad Institute Genomics Platform"/>
            <consortium name="The Broad Institute Genome Sequencing Center for Infectious Disease"/>
            <person name="Wu L."/>
            <person name="Ma J."/>
        </authorList>
    </citation>
    <scope>NUCLEOTIDE SEQUENCE [LARGE SCALE GENOMIC DNA]</scope>
    <source>
        <strain evidence="2">CGMCC 4.7093</strain>
    </source>
</reference>